<dbReference type="EMBL" id="CP119083">
    <property type="protein sequence ID" value="WEF34559.1"/>
    <property type="molecule type" value="Genomic_DNA"/>
</dbReference>
<dbReference type="RefSeq" id="WP_277417235.1">
    <property type="nucleotide sequence ID" value="NZ_CP119083.1"/>
</dbReference>
<keyword evidence="2" id="KW-1185">Reference proteome</keyword>
<reference evidence="1 2" key="1">
    <citation type="submission" date="2023-02" db="EMBL/GenBank/DDBJ databases">
        <title>Gemone sequence of Telluria chitinolytica ACM 3522T.</title>
        <authorList>
            <person name="Frediansyah A."/>
            <person name="Miess H."/>
            <person name="Gross H."/>
        </authorList>
    </citation>
    <scope>NUCLEOTIDE SEQUENCE [LARGE SCALE GENOMIC DNA]</scope>
    <source>
        <strain evidence="1 2">ACM 3522</strain>
    </source>
</reference>
<name>A0ABY8BF81_9BURK</name>
<organism evidence="1 2">
    <name type="scientific">Pseudoduganella chitinolytica</name>
    <dbReference type="NCBI Taxonomy" id="34070"/>
    <lineage>
        <taxon>Bacteria</taxon>
        <taxon>Pseudomonadati</taxon>
        <taxon>Pseudomonadota</taxon>
        <taxon>Betaproteobacteria</taxon>
        <taxon>Burkholderiales</taxon>
        <taxon>Oxalobacteraceae</taxon>
        <taxon>Telluria group</taxon>
        <taxon>Pseudoduganella</taxon>
    </lineage>
</organism>
<proteinExistence type="predicted"/>
<accession>A0ABY8BF81</accession>
<evidence type="ECO:0000313" key="2">
    <source>
        <dbReference type="Proteomes" id="UP001216510"/>
    </source>
</evidence>
<dbReference type="Pfam" id="PF13384">
    <property type="entry name" value="HTH_23"/>
    <property type="match status" value="1"/>
</dbReference>
<sequence>MLTKTPLAFIRLREKWLPILRCMLHSMTVRGAAKANGVPRNTSFRWRHRFLAMTKEARALPLDRIVEADETYYWNRKKVRAT</sequence>
<evidence type="ECO:0008006" key="3">
    <source>
        <dbReference type="Google" id="ProtNLM"/>
    </source>
</evidence>
<gene>
    <name evidence="1" type="ORF">PX653_07280</name>
</gene>
<protein>
    <recommendedName>
        <fullName evidence="3">IS1595 family transposase</fullName>
    </recommendedName>
</protein>
<evidence type="ECO:0000313" key="1">
    <source>
        <dbReference type="EMBL" id="WEF34559.1"/>
    </source>
</evidence>
<dbReference type="Proteomes" id="UP001216510">
    <property type="component" value="Chromosome"/>
</dbReference>